<dbReference type="GO" id="GO:0070531">
    <property type="term" value="C:BRCA1-A complex"/>
    <property type="evidence" value="ECO:0007669"/>
    <property type="project" value="InterPro"/>
</dbReference>
<feature type="region of interest" description="Disordered" evidence="1">
    <location>
        <begin position="86"/>
        <end position="105"/>
    </location>
</feature>
<feature type="region of interest" description="Disordered" evidence="1">
    <location>
        <begin position="113"/>
        <end position="148"/>
    </location>
</feature>
<dbReference type="PANTHER" id="PTHR15932:SF2">
    <property type="entry name" value="BRCA1-A COMPLEX SUBUNIT RAP80"/>
    <property type="match status" value="1"/>
</dbReference>
<sequence>MCGQQFSLSQIEMHAAYCDGEKQETVLRSRRKLTQRNLAGPSNLLPNPDFGKFEKCYLCKTVVQLEDYQTHVDNCLKMATLETPRSRRLRSTKQESKGQNGRLLSMLDKSEAITSGAHSSLPEVDCMRISPPREENNESMNNEDLTVSDSPIRSFVSISEATDCLVDFKKQFSRQPGGGGPRRHAKGQPSGGGPRRHAKGRWRKR</sequence>
<dbReference type="InterPro" id="IPR038868">
    <property type="entry name" value="RAP80"/>
</dbReference>
<evidence type="ECO:0000256" key="1">
    <source>
        <dbReference type="SAM" id="MobiDB-lite"/>
    </source>
</evidence>
<proteinExistence type="predicted"/>
<gene>
    <name evidence="2" type="ORF">PECUL_23A059671</name>
</gene>
<evidence type="ECO:0000313" key="3">
    <source>
        <dbReference type="Proteomes" id="UP001295444"/>
    </source>
</evidence>
<evidence type="ECO:0000313" key="2">
    <source>
        <dbReference type="EMBL" id="CAH2277358.1"/>
    </source>
</evidence>
<dbReference type="GO" id="GO:0070530">
    <property type="term" value="F:K63-linked polyubiquitin modification-dependent protein binding"/>
    <property type="evidence" value="ECO:0007669"/>
    <property type="project" value="InterPro"/>
</dbReference>
<feature type="compositionally biased region" description="Polar residues" evidence="1">
    <location>
        <begin position="138"/>
        <end position="148"/>
    </location>
</feature>
<keyword evidence="3" id="KW-1185">Reference proteome</keyword>
<organism evidence="2 3">
    <name type="scientific">Pelobates cultripes</name>
    <name type="common">Western spadefoot toad</name>
    <dbReference type="NCBI Taxonomy" id="61616"/>
    <lineage>
        <taxon>Eukaryota</taxon>
        <taxon>Metazoa</taxon>
        <taxon>Chordata</taxon>
        <taxon>Craniata</taxon>
        <taxon>Vertebrata</taxon>
        <taxon>Euteleostomi</taxon>
        <taxon>Amphibia</taxon>
        <taxon>Batrachia</taxon>
        <taxon>Anura</taxon>
        <taxon>Pelobatoidea</taxon>
        <taxon>Pelobatidae</taxon>
        <taxon>Pelobates</taxon>
    </lineage>
</organism>
<dbReference type="EMBL" id="OW240914">
    <property type="protein sequence ID" value="CAH2277358.1"/>
    <property type="molecule type" value="Genomic_DNA"/>
</dbReference>
<reference evidence="2" key="1">
    <citation type="submission" date="2022-03" db="EMBL/GenBank/DDBJ databases">
        <authorList>
            <person name="Alioto T."/>
            <person name="Alioto T."/>
            <person name="Gomez Garrido J."/>
        </authorList>
    </citation>
    <scope>NUCLEOTIDE SEQUENCE</scope>
</reference>
<dbReference type="GO" id="GO:0006302">
    <property type="term" value="P:double-strand break repair"/>
    <property type="evidence" value="ECO:0007669"/>
    <property type="project" value="InterPro"/>
</dbReference>
<dbReference type="GO" id="GO:0042393">
    <property type="term" value="F:histone binding"/>
    <property type="evidence" value="ECO:0007669"/>
    <property type="project" value="TreeGrafter"/>
</dbReference>
<name>A0AAD1RUA5_PELCU</name>
<feature type="region of interest" description="Disordered" evidence="1">
    <location>
        <begin position="169"/>
        <end position="205"/>
    </location>
</feature>
<protein>
    <submittedName>
        <fullName evidence="2">BRCA1-A complex subunit RAP80 isoform X2</fullName>
    </submittedName>
</protein>
<dbReference type="Proteomes" id="UP001295444">
    <property type="component" value="Chromosome 03"/>
</dbReference>
<dbReference type="GO" id="GO:0045739">
    <property type="term" value="P:positive regulation of DNA repair"/>
    <property type="evidence" value="ECO:0007669"/>
    <property type="project" value="TreeGrafter"/>
</dbReference>
<dbReference type="AlphaFoldDB" id="A0AAD1RUA5"/>
<dbReference type="PANTHER" id="PTHR15932">
    <property type="entry name" value="UBIQUITIN INTERACTION MOTIF-CONTAINING PROTEIN 1"/>
    <property type="match status" value="1"/>
</dbReference>
<accession>A0AAD1RUA5</accession>
<feature type="compositionally biased region" description="Basic residues" evidence="1">
    <location>
        <begin position="194"/>
        <end position="205"/>
    </location>
</feature>